<accession>A0AA39ZY90</accession>
<dbReference type="Proteomes" id="UP001172159">
    <property type="component" value="Unassembled WGS sequence"/>
</dbReference>
<evidence type="ECO:0000313" key="2">
    <source>
        <dbReference type="Proteomes" id="UP001172159"/>
    </source>
</evidence>
<dbReference type="EMBL" id="JAUKTV010000020">
    <property type="protein sequence ID" value="KAK0705853.1"/>
    <property type="molecule type" value="Genomic_DNA"/>
</dbReference>
<organism evidence="1 2">
    <name type="scientific">Apiosordaria backusii</name>
    <dbReference type="NCBI Taxonomy" id="314023"/>
    <lineage>
        <taxon>Eukaryota</taxon>
        <taxon>Fungi</taxon>
        <taxon>Dikarya</taxon>
        <taxon>Ascomycota</taxon>
        <taxon>Pezizomycotina</taxon>
        <taxon>Sordariomycetes</taxon>
        <taxon>Sordariomycetidae</taxon>
        <taxon>Sordariales</taxon>
        <taxon>Lasiosphaeriaceae</taxon>
        <taxon>Apiosordaria</taxon>
    </lineage>
</organism>
<gene>
    <name evidence="1" type="ORF">B0T21DRAFT_353151</name>
</gene>
<keyword evidence="2" id="KW-1185">Reference proteome</keyword>
<protein>
    <submittedName>
        <fullName evidence="1">Uncharacterized protein</fullName>
    </submittedName>
</protein>
<evidence type="ECO:0000313" key="1">
    <source>
        <dbReference type="EMBL" id="KAK0705853.1"/>
    </source>
</evidence>
<dbReference type="AlphaFoldDB" id="A0AA39ZY90"/>
<proteinExistence type="predicted"/>
<name>A0AA39ZY90_9PEZI</name>
<sequence length="370" mass="42306">MNTMGGVTVPSKTTLALYHQAQVTCPVDALEMEAAGKPQHELYIPRSNLDFIRLEHQLNDACGPENYEVKVLSTGRLVNTRPDDFEGLDDSSDSHLGYSSVRSGTACEDVQNDGSSSKVCSEEVEAGSEGSMQVGHTQHTVTNQSFLPSSASGWSQLRRRHLSINPTTSAFNRFSNSNNSNNLIKERKEEIDVNNSLINVKSKLKDKVLISIIKDTVTTNKDISIKAFNFYNNFKAFSIIKNKSIIVDFKIIITKYKIFNYIYYINKLVKYLISIVRLLSIGSRELKVNNIEVVYFYYNKRINMIKLNIIHYIYKLLRTILKLNLTTYSNNLITLLYLLIFKKVYIAELPLYFRKIQSFINWTYLLSIIV</sequence>
<comment type="caution">
    <text evidence="1">The sequence shown here is derived from an EMBL/GenBank/DDBJ whole genome shotgun (WGS) entry which is preliminary data.</text>
</comment>
<reference evidence="1" key="1">
    <citation type="submission" date="2023-06" db="EMBL/GenBank/DDBJ databases">
        <title>Genome-scale phylogeny and comparative genomics of the fungal order Sordariales.</title>
        <authorList>
            <consortium name="Lawrence Berkeley National Laboratory"/>
            <person name="Hensen N."/>
            <person name="Bonometti L."/>
            <person name="Westerberg I."/>
            <person name="Brannstrom I.O."/>
            <person name="Guillou S."/>
            <person name="Cros-Aarteil S."/>
            <person name="Calhoun S."/>
            <person name="Haridas S."/>
            <person name="Kuo A."/>
            <person name="Mondo S."/>
            <person name="Pangilinan J."/>
            <person name="Riley R."/>
            <person name="Labutti K."/>
            <person name="Andreopoulos B."/>
            <person name="Lipzen A."/>
            <person name="Chen C."/>
            <person name="Yanf M."/>
            <person name="Daum C."/>
            <person name="Ng V."/>
            <person name="Clum A."/>
            <person name="Steindorff A."/>
            <person name="Ohm R."/>
            <person name="Martin F."/>
            <person name="Silar P."/>
            <person name="Natvig D."/>
            <person name="Lalanne C."/>
            <person name="Gautier V."/>
            <person name="Ament-Velasquez S.L."/>
            <person name="Kruys A."/>
            <person name="Hutchinson M.I."/>
            <person name="Powell A.J."/>
            <person name="Barry K."/>
            <person name="Miller A.N."/>
            <person name="Grigoriev I.V."/>
            <person name="Debuchy R."/>
            <person name="Gladieux P."/>
            <person name="Thoren M.H."/>
            <person name="Johannesson H."/>
        </authorList>
    </citation>
    <scope>NUCLEOTIDE SEQUENCE</scope>
    <source>
        <strain evidence="1">CBS 540.89</strain>
    </source>
</reference>